<evidence type="ECO:0000256" key="4">
    <source>
        <dbReference type="SAM" id="Phobius"/>
    </source>
</evidence>
<sequence length="2557" mass="272385">MSELRDEFTLDITQYLAQLKVAETALDKLYAPRTLPPLPVPRVPDAPSTPRPQRRAEDAGVDRLANRLRVVQQELNRLGDDATPKQLEILERRLGRLATQADLLAPGMDKGSAAAVKLGRVLDGLVVAAAGVQTAMERTGQDRSVAQQTAAIDAQVKSLGKSVGTLRGLWQTQIVTDEQAGQSALKLRDRLLTLAAADHASADAVLAATKAAAAAQRVLDGSNQQTTKGGFAYSASIGILDALARLGGPAGTAALFIGRLVSEGLVNGLNLGRPQVGKGAQDIGDTVIQSLKTKLEIRSPSRVTTLFGLNLAQGLALGMKAGTADVAKAGFNLGQAAQNGIAAGGANPFGPKVGQNVGVAAAALGAVAGGAGNGAAALGKFALSAEQVVFLAGAAATALIGLGAGFAVAVKQGAAFEEQIANIRALTQPTAVELQQLSEAAMNLGTNLGVGPTETAKAVLELSKAGLSAADSIGGGLAGALNLAGAAGITAGQGANIAVAAMTAFGLTAEGLPQVADVFANFANKTTLSAEDLSQAIAAVGPVALDAGLDLGQFAGYMATLAQGGFRQMSDAGTSLKTMLLSLEAPSDVAKARLTQLGESFYDAAGNSKPLNEVLDGLRGKIANLTDEDKRAVLRDIFGQDAIRAALVLLKQTPDALDANIRAMGLTGEAARVARERLESLAGQGKVLKAEFDTFVTTIGLALVPALTQVVKGTRLFFEGANAVLNSSKELGKYLPQLTTLIIGVGLAYAYVRREALLTAAVNVVGQIPALFGAARLAIIAAATAIKTTYIPAIVAAAQATLAFIAANPWLLVIAGTTAAAVAIQTHFQEINNTYAQMDASSQASFEKTMERVRALNREGGELNATRAKYLLAVQQLTSAEQGTLTGVSVFGERQYAVDPEQVEQARARVLALREELTRLNTEASRRGAAAPSPVKLADPADLKKQAEAIAELRRSINDQAFEVRLKGMTDVEQQLARLEQDFDQLSIKVKTAFNFDLTNPQLQAALTELRTARGVQTEAILSQGLEAQRKIRLDHEKGVLAAESALNRDALAQRRTELNRQIDDVKATYGPQITEALNNAKAAGPGIARQGFYENAAKLQALQTREVSALEQQRDRELDRIAQERLDKVRAAQRATLDEQARGIGAQITLLEGQRDRELQIAGEVPATRLAIEARYSSQLQRLRDAQTAVQGQSQRAALLATYQQQLRDAETAGTQRTALETEARRTYLQGLRTLELDQGAQTAAQLLAQEQRLQEQRLKVYQERLDKRLELVKTGTAAELDGLERVLRAERARAVAAGDGGRVAALDTALKTIDTQQVENLREFKTQLAEAGKEAGSLRTQLAGIAQTPLESAIKGAVSPFDAVITGAQKQLDELRKKASRADLSPGVLADYRRQEQQVTDLITTATAQRGAAKVAATVKFERAANDKAHEFAVAQSKRELDLGQITQGEYERRLQQDQVYWETRKANAQRAGLTADVESADQHLQQNASELTRLDTERRALARDTAAFTREQLQASVELATTEQGRAQAVQALARANRDHLAELDQEIATLIAQGGHEKELLDLRRQRAGVQKELTQNAQAEREHARALVASERDRTDAELGLAERLAQSDADLQAIRAAGIRNQLARLGDLDRAIGETRGEEERNRLTAQRLGLYGQIVDAQQAFNRLPLDAEQRRLDVLRAETAERLELQGLTGDGVATAEAALEQARSALDLSRENAALARPQAERDTARVELAQAETTVLQAQRAVSQARLAAEDALLATVRERVLAEAQIAGISTDSAAGRQLDLAFTRQTLTVTQERLRNAGAFLLTQEQVTALQTREQQLQAQLVQGERDLARERLAQQRAALDVAEASTRSALARSRFAGDAVATARIDLAVTRAQLEINRQSLDQARAQGLSAADRQGLQKERVTLLGQEAEGIRKVTEAERARVTLERTLRDALIALNRGARTQPTGEGGAVAQAQDDLTLSTTKLHEAEEAASGFLTRLQQSQVALDRLGQRSGLDRNIFEGLVQAGRSASDAADQVSRLDAEAERTANGQFLTFQEAQDGKERLDALASAITVYRGKLDSLASAYDATINGIDSVVEATSRLNAVQLTGIGPTPTQPGDVADQAKANAFALQVVERRRQDALAETTRLLADQGSSYAQLSAAAGRLAQAESGRATLLKTQVQTLGEQLATGDDRASAPLRDQLAQLGYTGGQIQELFRNLRAGQKDALDSVQIRITDQAAAQLDQLRQRAIADLQGVDDLRVRAFQARAQAAAQVEAYARLGVAVRLADAGFSELEASQLAALTNQTTLQRLLDQASATDPGRITRTDAARALQAENDALIRQVQVRRQLADPALVTRQDLTEQQAINRAIAQDQAVQAARLADPARRQAEVDAEVSRLQAILTATAPALADFEHQRADLIATSLERALANVTLPGLDDQADAVGAATGQRLARSIQAELNTLRLPDLAAQGAGIGTRLAREIQAALDAVLVGGATRIRLPAVGSPTPGTGGTIIHNTYDIRLAVDGQPYPTVPSTDELVRRAVPAIVDHLEDRQRRAGRNC</sequence>
<keyword evidence="1" id="KW-1188">Viral release from host cell</keyword>
<organism evidence="6 7">
    <name type="scientific">Deinococcus rufus</name>
    <dbReference type="NCBI Taxonomy" id="2136097"/>
    <lineage>
        <taxon>Bacteria</taxon>
        <taxon>Thermotogati</taxon>
        <taxon>Deinococcota</taxon>
        <taxon>Deinococci</taxon>
        <taxon>Deinococcales</taxon>
        <taxon>Deinococcaceae</taxon>
        <taxon>Deinococcus</taxon>
    </lineage>
</organism>
<dbReference type="EMBL" id="JBHRZG010000011">
    <property type="protein sequence ID" value="MFC3833511.1"/>
    <property type="molecule type" value="Genomic_DNA"/>
</dbReference>
<feature type="coiled-coil region" evidence="2">
    <location>
        <begin position="1702"/>
        <end position="1752"/>
    </location>
</feature>
<keyword evidence="7" id="KW-1185">Reference proteome</keyword>
<evidence type="ECO:0000256" key="1">
    <source>
        <dbReference type="ARBA" id="ARBA00022612"/>
    </source>
</evidence>
<comment type="caution">
    <text evidence="6">The sequence shown here is derived from an EMBL/GenBank/DDBJ whole genome shotgun (WGS) entry which is preliminary data.</text>
</comment>
<feature type="compositionally biased region" description="Pro residues" evidence="3">
    <location>
        <begin position="34"/>
        <end position="50"/>
    </location>
</feature>
<reference evidence="7" key="1">
    <citation type="journal article" date="2019" name="Int. J. Syst. Evol. Microbiol.">
        <title>The Global Catalogue of Microorganisms (GCM) 10K type strain sequencing project: providing services to taxonomists for standard genome sequencing and annotation.</title>
        <authorList>
            <consortium name="The Broad Institute Genomics Platform"/>
            <consortium name="The Broad Institute Genome Sequencing Center for Infectious Disease"/>
            <person name="Wu L."/>
            <person name="Ma J."/>
        </authorList>
    </citation>
    <scope>NUCLEOTIDE SEQUENCE [LARGE SCALE GENOMIC DNA]</scope>
    <source>
        <strain evidence="7">CCTCC AB 2017081</strain>
    </source>
</reference>
<keyword evidence="2" id="KW-0175">Coiled coil</keyword>
<dbReference type="NCBIfam" id="TIGR01760">
    <property type="entry name" value="tape_meas_TP901"/>
    <property type="match status" value="1"/>
</dbReference>
<keyword evidence="4" id="KW-0472">Membrane</keyword>
<evidence type="ECO:0000256" key="3">
    <source>
        <dbReference type="SAM" id="MobiDB-lite"/>
    </source>
</evidence>
<dbReference type="InterPro" id="IPR010090">
    <property type="entry name" value="Phage_tape_meas"/>
</dbReference>
<feature type="domain" description="Phage tail tape measure protein" evidence="5">
    <location>
        <begin position="439"/>
        <end position="639"/>
    </location>
</feature>
<accession>A0ABV7Z7W7</accession>
<dbReference type="PANTHER" id="PTHR37813:SF1">
    <property type="entry name" value="FELS-2 PROPHAGE PROTEIN"/>
    <property type="match status" value="1"/>
</dbReference>
<dbReference type="RefSeq" id="WP_380102136.1">
    <property type="nucleotide sequence ID" value="NZ_JBHRZG010000011.1"/>
</dbReference>
<gene>
    <name evidence="6" type="ORF">ACFOSB_11645</name>
</gene>
<dbReference type="Proteomes" id="UP001595803">
    <property type="component" value="Unassembled WGS sequence"/>
</dbReference>
<feature type="region of interest" description="Disordered" evidence="3">
    <location>
        <begin position="33"/>
        <end position="61"/>
    </location>
</feature>
<evidence type="ECO:0000313" key="6">
    <source>
        <dbReference type="EMBL" id="MFC3833511.1"/>
    </source>
</evidence>
<protein>
    <submittedName>
        <fullName evidence="6">Phage tail tape measure protein</fullName>
    </submittedName>
</protein>
<evidence type="ECO:0000259" key="5">
    <source>
        <dbReference type="Pfam" id="PF10145"/>
    </source>
</evidence>
<evidence type="ECO:0000256" key="2">
    <source>
        <dbReference type="SAM" id="Coils"/>
    </source>
</evidence>
<keyword evidence="4" id="KW-0812">Transmembrane</keyword>
<dbReference type="PANTHER" id="PTHR37813">
    <property type="entry name" value="FELS-2 PROPHAGE PROTEIN"/>
    <property type="match status" value="1"/>
</dbReference>
<keyword evidence="4" id="KW-1133">Transmembrane helix</keyword>
<feature type="transmembrane region" description="Helical" evidence="4">
    <location>
        <begin position="388"/>
        <end position="410"/>
    </location>
</feature>
<proteinExistence type="predicted"/>
<evidence type="ECO:0000313" key="7">
    <source>
        <dbReference type="Proteomes" id="UP001595803"/>
    </source>
</evidence>
<name>A0ABV7Z7W7_9DEIO</name>
<dbReference type="Pfam" id="PF10145">
    <property type="entry name" value="PhageMin_Tail"/>
    <property type="match status" value="1"/>
</dbReference>